<evidence type="ECO:0000313" key="1">
    <source>
        <dbReference type="EMBL" id="XPM62221.1"/>
    </source>
</evidence>
<gene>
    <name evidence="1" type="ORF">BH720_020630</name>
</gene>
<keyword evidence="2" id="KW-1185">Reference proteome</keyword>
<proteinExistence type="predicted"/>
<reference evidence="1 2" key="1">
    <citation type="journal article" date="2016" name="Genome Announc.">
        <title>Draft Genome Sequence of the Thermotolerant Cyanobacterium Desertifilum sp. IPPAS B-1220.</title>
        <authorList>
            <person name="Mironov K.S."/>
            <person name="Sinetova M.A."/>
            <person name="Bolatkhan K."/>
            <person name="Zayadan B.K."/>
            <person name="Ustinova V.V."/>
            <person name="Kupriyanova E.V."/>
            <person name="Skrypnik A.N."/>
            <person name="Gogoleva N.E."/>
            <person name="Gogolev Y.V."/>
            <person name="Los D.A."/>
        </authorList>
    </citation>
    <scope>NUCLEOTIDE SEQUENCE [LARGE SCALE GENOMIC DNA]</scope>
    <source>
        <strain evidence="1 2">IPPAS B-1220</strain>
    </source>
</reference>
<sequence length="136" mass="15284">MTTNPPNSGRAVVCTSTSSDDLASVDPFFALSPDLQGIWNIEGYFEQLNPAWQAVLGWTPAQLQSCPYWEWVHPHDRANTRSQVQQLNSDRPTATFFNRFRAADGYLSMAVVASHPRCGETTLVCDRARHQPHPRL</sequence>
<name>A0ACD5GQ87_9CYAN</name>
<dbReference type="Proteomes" id="UP000095472">
    <property type="component" value="Chromosome"/>
</dbReference>
<evidence type="ECO:0000313" key="2">
    <source>
        <dbReference type="Proteomes" id="UP000095472"/>
    </source>
</evidence>
<protein>
    <submittedName>
        <fullName evidence="1">PAS domain-containing protein</fullName>
    </submittedName>
</protein>
<accession>A0ACD5GQ87</accession>
<dbReference type="EMBL" id="CP182909">
    <property type="protein sequence ID" value="XPM62221.1"/>
    <property type="molecule type" value="Genomic_DNA"/>
</dbReference>
<organism evidence="1 2">
    <name type="scientific">Desertifilum tharense IPPAS B-1220</name>
    <dbReference type="NCBI Taxonomy" id="1781255"/>
    <lineage>
        <taxon>Bacteria</taxon>
        <taxon>Bacillati</taxon>
        <taxon>Cyanobacteriota</taxon>
        <taxon>Cyanophyceae</taxon>
        <taxon>Desertifilales</taxon>
        <taxon>Desertifilaceae</taxon>
        <taxon>Desertifilum</taxon>
    </lineage>
</organism>